<dbReference type="EMBL" id="BARV01044674">
    <property type="protein sequence ID" value="GAI62330.1"/>
    <property type="molecule type" value="Genomic_DNA"/>
</dbReference>
<dbReference type="AlphaFoldDB" id="X1RGQ6"/>
<organism evidence="1">
    <name type="scientific">marine sediment metagenome</name>
    <dbReference type="NCBI Taxonomy" id="412755"/>
    <lineage>
        <taxon>unclassified sequences</taxon>
        <taxon>metagenomes</taxon>
        <taxon>ecological metagenomes</taxon>
    </lineage>
</organism>
<protein>
    <submittedName>
        <fullName evidence="1">Uncharacterized protein</fullName>
    </submittedName>
</protein>
<accession>X1RGQ6</accession>
<reference evidence="1" key="1">
    <citation type="journal article" date="2014" name="Front. Microbiol.">
        <title>High frequency of phylogenetically diverse reductive dehalogenase-homologous genes in deep subseafloor sedimentary metagenomes.</title>
        <authorList>
            <person name="Kawai M."/>
            <person name="Futagami T."/>
            <person name="Toyoda A."/>
            <person name="Takaki Y."/>
            <person name="Nishi S."/>
            <person name="Hori S."/>
            <person name="Arai W."/>
            <person name="Tsubouchi T."/>
            <person name="Morono Y."/>
            <person name="Uchiyama I."/>
            <person name="Ito T."/>
            <person name="Fujiyama A."/>
            <person name="Inagaki F."/>
            <person name="Takami H."/>
        </authorList>
    </citation>
    <scope>NUCLEOTIDE SEQUENCE</scope>
    <source>
        <strain evidence="1">Expedition CK06-06</strain>
    </source>
</reference>
<evidence type="ECO:0000313" key="1">
    <source>
        <dbReference type="EMBL" id="GAI62330.1"/>
    </source>
</evidence>
<comment type="caution">
    <text evidence="1">The sequence shown here is derived from an EMBL/GenBank/DDBJ whole genome shotgun (WGS) entry which is preliminary data.</text>
</comment>
<sequence length="75" mass="7594">CIAAHTSATGQGDGAGGEPVGNPIQWIAMASTFVKNQSVAVGESRIIKPEGKGSIYINGISEKACTVDYLIVGSA</sequence>
<proteinExistence type="predicted"/>
<gene>
    <name evidence="1" type="ORF">S06H3_65962</name>
</gene>
<name>X1RGQ6_9ZZZZ</name>
<feature type="non-terminal residue" evidence="1">
    <location>
        <position position="1"/>
    </location>
</feature>